<evidence type="ECO:0000313" key="2">
    <source>
        <dbReference type="EMBL" id="MBA0861344.1"/>
    </source>
</evidence>
<evidence type="ECO:0000259" key="1">
    <source>
        <dbReference type="Pfam" id="PF13225"/>
    </source>
</evidence>
<protein>
    <recommendedName>
        <fullName evidence="1">Beta-carotene isomerase D27-like C-terminal domain-containing protein</fullName>
    </recommendedName>
</protein>
<gene>
    <name evidence="2" type="ORF">Goshw_027064</name>
</gene>
<dbReference type="InterPro" id="IPR038938">
    <property type="entry name" value="D27-like"/>
</dbReference>
<dbReference type="AlphaFoldDB" id="A0A7J9LRJ8"/>
<sequence length="293" mass="32276">MKMMPLALTLHAPQTVMVSSSPIYLLPTSSLQNRTSFRAFCSSVSPETIHSEGSKAEYKPGILDHFFLNSFRDKFVKEVGWDSEKPGYGGLIELAKALMMNSRSNSDTKDAAVRILKSLFPPLLLELYKILIAPIDGGKVAAMMVARVTVLTCQWLMGTCKVNSVDLPDGTSCNSGVFVERCKYLEESKCVGICINTCKLPTQSFFKDYMGVPLLMEPNFSDYSCQFKFGVSPPLPEDDDTLKEPCLDVVRCCLEHAASVAKTFLMSDCVVVEIKEPEPVPAGNPMDNSGLHF</sequence>
<proteinExistence type="predicted"/>
<dbReference type="InterPro" id="IPR025114">
    <property type="entry name" value="D27-like_C"/>
</dbReference>
<dbReference type="Proteomes" id="UP000593576">
    <property type="component" value="Unassembled WGS sequence"/>
</dbReference>
<dbReference type="GO" id="GO:0005506">
    <property type="term" value="F:iron ion binding"/>
    <property type="evidence" value="ECO:0007669"/>
    <property type="project" value="InterPro"/>
</dbReference>
<name>A0A7J9LRJ8_GOSSC</name>
<feature type="domain" description="Beta-carotene isomerase D27-like C-terminal" evidence="1">
    <location>
        <begin position="155"/>
        <end position="236"/>
    </location>
</feature>
<evidence type="ECO:0000313" key="3">
    <source>
        <dbReference type="Proteomes" id="UP000593576"/>
    </source>
</evidence>
<comment type="caution">
    <text evidence="2">The sequence shown here is derived from an EMBL/GenBank/DDBJ whole genome shotgun (WGS) entry which is preliminary data.</text>
</comment>
<dbReference type="PANTHER" id="PTHR33591:SF2">
    <property type="entry name" value="BETA-CAROTENE ISOMERASE D27"/>
    <property type="match status" value="1"/>
</dbReference>
<organism evidence="2 3">
    <name type="scientific">Gossypium schwendimanii</name>
    <name type="common">Cotton</name>
    <dbReference type="NCBI Taxonomy" id="34291"/>
    <lineage>
        <taxon>Eukaryota</taxon>
        <taxon>Viridiplantae</taxon>
        <taxon>Streptophyta</taxon>
        <taxon>Embryophyta</taxon>
        <taxon>Tracheophyta</taxon>
        <taxon>Spermatophyta</taxon>
        <taxon>Magnoliopsida</taxon>
        <taxon>eudicotyledons</taxon>
        <taxon>Gunneridae</taxon>
        <taxon>Pentapetalae</taxon>
        <taxon>rosids</taxon>
        <taxon>malvids</taxon>
        <taxon>Malvales</taxon>
        <taxon>Malvaceae</taxon>
        <taxon>Malvoideae</taxon>
        <taxon>Gossypium</taxon>
    </lineage>
</organism>
<dbReference type="OrthoDB" id="416096at2759"/>
<keyword evidence="3" id="KW-1185">Reference proteome</keyword>
<dbReference type="PANTHER" id="PTHR33591">
    <property type="entry name" value="BETA-CAROTENE ISOMERASE D27"/>
    <property type="match status" value="1"/>
</dbReference>
<dbReference type="Pfam" id="PF13225">
    <property type="entry name" value="D27-like_C"/>
    <property type="match status" value="1"/>
</dbReference>
<accession>A0A7J9LRJ8</accession>
<reference evidence="2 3" key="1">
    <citation type="journal article" date="2019" name="Genome Biol. Evol.">
        <title>Insights into the evolution of the New World diploid cottons (Gossypium, subgenus Houzingenia) based on genome sequencing.</title>
        <authorList>
            <person name="Grover C.E."/>
            <person name="Arick M.A. 2nd"/>
            <person name="Thrash A."/>
            <person name="Conover J.L."/>
            <person name="Sanders W.S."/>
            <person name="Peterson D.G."/>
            <person name="Frelichowski J.E."/>
            <person name="Scheffler J.A."/>
            <person name="Scheffler B.E."/>
            <person name="Wendel J.F."/>
        </authorList>
    </citation>
    <scope>NUCLEOTIDE SEQUENCE [LARGE SCALE GENOMIC DNA]</scope>
    <source>
        <strain evidence="2">1</strain>
        <tissue evidence="2">Leaf</tissue>
    </source>
</reference>
<dbReference type="EMBL" id="JABFAF010000007">
    <property type="protein sequence ID" value="MBA0861344.1"/>
    <property type="molecule type" value="Genomic_DNA"/>
</dbReference>